<accession>C6M694</accession>
<protein>
    <submittedName>
        <fullName evidence="1">Uncharacterized protein</fullName>
    </submittedName>
</protein>
<gene>
    <name evidence="1" type="ORF">NEISICOT_02045</name>
</gene>
<organism evidence="1 2">
    <name type="scientific">Neisseria sicca ATCC 29256</name>
    <dbReference type="NCBI Taxonomy" id="547045"/>
    <lineage>
        <taxon>Bacteria</taxon>
        <taxon>Pseudomonadati</taxon>
        <taxon>Pseudomonadota</taxon>
        <taxon>Betaproteobacteria</taxon>
        <taxon>Neisseriales</taxon>
        <taxon>Neisseriaceae</taxon>
        <taxon>Neisseria</taxon>
    </lineage>
</organism>
<dbReference type="AlphaFoldDB" id="C6M694"/>
<proteinExistence type="predicted"/>
<reference evidence="1" key="1">
    <citation type="submission" date="2009-07" db="EMBL/GenBank/DDBJ databases">
        <authorList>
            <person name="Weinstock G."/>
            <person name="Sodergren E."/>
            <person name="Clifton S."/>
            <person name="Fulton L."/>
            <person name="Fulton B."/>
            <person name="Courtney L."/>
            <person name="Fronick C."/>
            <person name="Harrison M."/>
            <person name="Strong C."/>
            <person name="Farmer C."/>
            <person name="Delahaunty K."/>
            <person name="Markovic C."/>
            <person name="Hall O."/>
            <person name="Minx P."/>
            <person name="Tomlinson C."/>
            <person name="Mitreva M."/>
            <person name="Nelson J."/>
            <person name="Hou S."/>
            <person name="Wollam A."/>
            <person name="Pepin K.H."/>
            <person name="Johnson M."/>
            <person name="Bhonagiri V."/>
            <person name="Nash W.E."/>
            <person name="Warren W."/>
            <person name="Chinwalla A."/>
            <person name="Mardis E.R."/>
            <person name="Wilson R.K."/>
        </authorList>
    </citation>
    <scope>NUCLEOTIDE SEQUENCE [LARGE SCALE GENOMIC DNA]</scope>
    <source>
        <strain evidence="1">ATCC 29256</strain>
    </source>
</reference>
<evidence type="ECO:0000313" key="1">
    <source>
        <dbReference type="EMBL" id="EET44093.1"/>
    </source>
</evidence>
<dbReference type="EMBL" id="ACKO02000012">
    <property type="protein sequence ID" value="EET44093.1"/>
    <property type="molecule type" value="Genomic_DNA"/>
</dbReference>
<comment type="caution">
    <text evidence="1">The sequence shown here is derived from an EMBL/GenBank/DDBJ whole genome shotgun (WGS) entry which is preliminary data.</text>
</comment>
<name>C6M694_NEISI</name>
<evidence type="ECO:0000313" key="2">
    <source>
        <dbReference type="Proteomes" id="UP000005365"/>
    </source>
</evidence>
<sequence>MCSLISISGFIYIENKMLWYNIVKIILIDLRFIGVYNSYKETLLQY</sequence>
<keyword evidence="2" id="KW-1185">Reference proteome</keyword>
<dbReference type="Proteomes" id="UP000005365">
    <property type="component" value="Unassembled WGS sequence"/>
</dbReference>